<dbReference type="AlphaFoldDB" id="A0A8S4FL73"/>
<evidence type="ECO:0000313" key="3">
    <source>
        <dbReference type="Proteomes" id="UP000653454"/>
    </source>
</evidence>
<gene>
    <name evidence="2" type="ORF">PLXY2_LOCUS9144</name>
</gene>
<organism evidence="2 3">
    <name type="scientific">Plutella xylostella</name>
    <name type="common">Diamondback moth</name>
    <name type="synonym">Plutella maculipennis</name>
    <dbReference type="NCBI Taxonomy" id="51655"/>
    <lineage>
        <taxon>Eukaryota</taxon>
        <taxon>Metazoa</taxon>
        <taxon>Ecdysozoa</taxon>
        <taxon>Arthropoda</taxon>
        <taxon>Hexapoda</taxon>
        <taxon>Insecta</taxon>
        <taxon>Pterygota</taxon>
        <taxon>Neoptera</taxon>
        <taxon>Endopterygota</taxon>
        <taxon>Lepidoptera</taxon>
        <taxon>Glossata</taxon>
        <taxon>Ditrysia</taxon>
        <taxon>Yponomeutoidea</taxon>
        <taxon>Plutellidae</taxon>
        <taxon>Plutella</taxon>
    </lineage>
</organism>
<proteinExistence type="predicted"/>
<reference evidence="2" key="1">
    <citation type="submission" date="2020-11" db="EMBL/GenBank/DDBJ databases">
        <authorList>
            <person name="Whiteford S."/>
        </authorList>
    </citation>
    <scope>NUCLEOTIDE SEQUENCE</scope>
</reference>
<evidence type="ECO:0000256" key="1">
    <source>
        <dbReference type="SAM" id="MobiDB-lite"/>
    </source>
</evidence>
<name>A0A8S4FL73_PLUXY</name>
<keyword evidence="3" id="KW-1185">Reference proteome</keyword>
<feature type="compositionally biased region" description="Basic and acidic residues" evidence="1">
    <location>
        <begin position="35"/>
        <end position="48"/>
    </location>
</feature>
<comment type="caution">
    <text evidence="2">The sequence shown here is derived from an EMBL/GenBank/DDBJ whole genome shotgun (WGS) entry which is preliminary data.</text>
</comment>
<sequence>MGDREEAATAGTEEAAQGAFSDGARILPRLPPPLRRLEHPGARLERPAPRAAGASEAAARQTETPPGYQRAARAGGEWEWDGCRCERGRQRRHQATSERHARAVSASERAVAVAVCCRCERGSCASDRDGTRPRANGECKRKNYCSRE</sequence>
<feature type="compositionally biased region" description="Low complexity" evidence="1">
    <location>
        <begin position="8"/>
        <end position="19"/>
    </location>
</feature>
<feature type="compositionally biased region" description="Low complexity" evidence="1">
    <location>
        <begin position="49"/>
        <end position="60"/>
    </location>
</feature>
<dbReference type="EMBL" id="CAJHNJ030000035">
    <property type="protein sequence ID" value="CAG9128091.1"/>
    <property type="molecule type" value="Genomic_DNA"/>
</dbReference>
<accession>A0A8S4FL73</accession>
<evidence type="ECO:0000313" key="2">
    <source>
        <dbReference type="EMBL" id="CAG9128091.1"/>
    </source>
</evidence>
<feature type="region of interest" description="Disordered" evidence="1">
    <location>
        <begin position="1"/>
        <end position="75"/>
    </location>
</feature>
<protein>
    <submittedName>
        <fullName evidence="2">(diamondback moth) hypothetical protein</fullName>
    </submittedName>
</protein>
<dbReference type="Proteomes" id="UP000653454">
    <property type="component" value="Unassembled WGS sequence"/>
</dbReference>